<proteinExistence type="inferred from homology"/>
<keyword evidence="6" id="KW-1185">Reference proteome</keyword>
<evidence type="ECO:0000256" key="2">
    <source>
        <dbReference type="ARBA" id="ARBA00010421"/>
    </source>
</evidence>
<comment type="subcellular location">
    <subcellularLocation>
        <location evidence="1">Secreted</location>
    </subcellularLocation>
</comment>
<name>A0A395NEU5_TRIAR</name>
<dbReference type="STRING" id="490622.A0A395NEU5"/>
<dbReference type="Pfam" id="PF07249">
    <property type="entry name" value="Cerato-platanin"/>
    <property type="match status" value="1"/>
</dbReference>
<organism evidence="5 6">
    <name type="scientific">Trichoderma arundinaceum</name>
    <dbReference type="NCBI Taxonomy" id="490622"/>
    <lineage>
        <taxon>Eukaryota</taxon>
        <taxon>Fungi</taxon>
        <taxon>Dikarya</taxon>
        <taxon>Ascomycota</taxon>
        <taxon>Pezizomycotina</taxon>
        <taxon>Sordariomycetes</taxon>
        <taxon>Hypocreomycetidae</taxon>
        <taxon>Hypocreales</taxon>
        <taxon>Hypocreaceae</taxon>
        <taxon>Trichoderma</taxon>
    </lineage>
</organism>
<protein>
    <submittedName>
        <fullName evidence="5">Eliciting plant response like</fullName>
    </submittedName>
</protein>
<sequence>MLMSRMFQIAAVVAPVSAEIVTATFNALYDDPSRPLSEVSCWRKDVGFMPHLDWKLQKDAVGFIGIDSLSRLNTANCFSCWMISYNGKTISLLAIDGSNSGVVMSLDALQSLTDGRALELDHIDVNAIEVDTSHCGIQAQKLHAHDF</sequence>
<comment type="caution">
    <text evidence="5">The sequence shown here is derived from an EMBL/GenBank/DDBJ whole genome shotgun (WGS) entry which is preliminary data.</text>
</comment>
<dbReference type="Gene3D" id="2.40.40.10">
    <property type="entry name" value="RlpA-like domain"/>
    <property type="match status" value="1"/>
</dbReference>
<dbReference type="InterPro" id="IPR010829">
    <property type="entry name" value="Cerato-platanin"/>
</dbReference>
<dbReference type="GO" id="GO:0005576">
    <property type="term" value="C:extracellular region"/>
    <property type="evidence" value="ECO:0007669"/>
    <property type="project" value="UniProtKB-SubCell"/>
</dbReference>
<evidence type="ECO:0000256" key="3">
    <source>
        <dbReference type="ARBA" id="ARBA00022525"/>
    </source>
</evidence>
<feature type="signal peptide" evidence="4">
    <location>
        <begin position="1"/>
        <end position="18"/>
    </location>
</feature>
<gene>
    <name evidence="5" type="ORF">TARUN_7640</name>
</gene>
<dbReference type="InterPro" id="IPR036908">
    <property type="entry name" value="RlpA-like_sf"/>
</dbReference>
<evidence type="ECO:0000313" key="5">
    <source>
        <dbReference type="EMBL" id="RFU74625.1"/>
    </source>
</evidence>
<reference evidence="5 6" key="1">
    <citation type="journal article" date="2018" name="PLoS Pathog.">
        <title>Evolution of structural diversity of trichothecenes, a family of toxins produced by plant pathogenic and entomopathogenic fungi.</title>
        <authorList>
            <person name="Proctor R.H."/>
            <person name="McCormick S.P."/>
            <person name="Kim H.S."/>
            <person name="Cardoza R.E."/>
            <person name="Stanley A.M."/>
            <person name="Lindo L."/>
            <person name="Kelly A."/>
            <person name="Brown D.W."/>
            <person name="Lee T."/>
            <person name="Vaughan M.M."/>
            <person name="Alexander N.J."/>
            <person name="Busman M."/>
            <person name="Gutierrez S."/>
        </authorList>
    </citation>
    <scope>NUCLEOTIDE SEQUENCE [LARGE SCALE GENOMIC DNA]</scope>
    <source>
        <strain evidence="5 6">IBT 40837</strain>
    </source>
</reference>
<accession>A0A395NEU5</accession>
<comment type="similarity">
    <text evidence="2">Belongs to the cerato-platanin family.</text>
</comment>
<keyword evidence="3" id="KW-0964">Secreted</keyword>
<evidence type="ECO:0000256" key="4">
    <source>
        <dbReference type="SAM" id="SignalP"/>
    </source>
</evidence>
<dbReference type="CDD" id="cd22778">
    <property type="entry name" value="DPBB_CEPL-like"/>
    <property type="match status" value="1"/>
</dbReference>
<feature type="chain" id="PRO_5017409911" evidence="4">
    <location>
        <begin position="19"/>
        <end position="147"/>
    </location>
</feature>
<dbReference type="EMBL" id="PXOA01000516">
    <property type="protein sequence ID" value="RFU74625.1"/>
    <property type="molecule type" value="Genomic_DNA"/>
</dbReference>
<evidence type="ECO:0000256" key="1">
    <source>
        <dbReference type="ARBA" id="ARBA00004613"/>
    </source>
</evidence>
<dbReference type="AlphaFoldDB" id="A0A395NEU5"/>
<dbReference type="Proteomes" id="UP000266272">
    <property type="component" value="Unassembled WGS sequence"/>
</dbReference>
<dbReference type="OrthoDB" id="4898945at2759"/>
<evidence type="ECO:0000313" key="6">
    <source>
        <dbReference type="Proteomes" id="UP000266272"/>
    </source>
</evidence>
<keyword evidence="4" id="KW-0732">Signal</keyword>